<feature type="signal peptide" evidence="1">
    <location>
        <begin position="1"/>
        <end position="29"/>
    </location>
</feature>
<evidence type="ECO:0000313" key="4">
    <source>
        <dbReference type="Proteomes" id="UP000307943"/>
    </source>
</evidence>
<dbReference type="EMBL" id="VDCQ01000049">
    <property type="protein sequence ID" value="TNJ63067.1"/>
    <property type="molecule type" value="Genomic_DNA"/>
</dbReference>
<comment type="caution">
    <text evidence="3">The sequence shown here is derived from an EMBL/GenBank/DDBJ whole genome shotgun (WGS) entry which is preliminary data.</text>
</comment>
<dbReference type="RefSeq" id="WP_139605499.1">
    <property type="nucleotide sequence ID" value="NZ_VDCQ01000049.1"/>
</dbReference>
<keyword evidence="4" id="KW-1185">Reference proteome</keyword>
<dbReference type="Proteomes" id="UP000307943">
    <property type="component" value="Unassembled WGS sequence"/>
</dbReference>
<dbReference type="Pfam" id="PF00395">
    <property type="entry name" value="SLH"/>
    <property type="match status" value="2"/>
</dbReference>
<sequence>MKRKMKKTLKLAVAYSLVSTMMLAAPAYAAETTGSSTTGNTSSTSNSTSLRLSFPDVPASHWAIKHVTRLAVEGVVQGDDFGRYNPESSVSQQDVIIMAIRMMGLENAALQSKTNVALPFSEDDVRKDARPYIAYAIDQKLINLQEEYTQGKKWGTKEAAREWVAKIVIRAIGKTQDAVNKAGVTTSFADNQKISTDTLGFVNAALSLGIVQGFEDNTFRPDGSVTRAQMATFWSRAEKYLANPSTRIVAGTVMAIDGSKLTIRDSKGKTQDLQINTAASFYTSKSDTERLSASDIKLYNEVYVLQNQNVAYFIELTNDEVPMKSIEGTLVSVNINDLTASIQADGKFYTYELASNVSVRDLDGAGLSLGSLLENSVVELRKHAVIAEAKVSQIIVKKVPVNKTVTGAFQSVDLAALTVSIKDKDTGLVETYPIPDKSVFTQTEKYFDPANLFAGDVVRVVVKNDKVTAIEVVQQLVEKRDTGKLLSISDDKTIVTIQKAGEQLAAYKVSDKLLVVLGDNQFGSVRDLMPGDEMNIEINQNKIDKITVLGRTIENLTLATIEQYNADSKYLIVKDEQGRPKIYTINDTTALKYDDNAIPLETFKGYLVKGKRVNIIASQDKLISVQFATRMEGTVVSVSTTTGEVTIKTASGVSQTYKTMSSVYVNKYSQPLAKLSDLKAGDYVRGFFDGNQENVVSLSVKETQLVQTTTVDASANKITVVDAAGGIGNYSLFGLPVHHNGTAVGVGSIQIDEPLQMTFVGSSLESVQVVDAVRGKVASVDAAAGKITVTDYSNNTQVVETGTNVTVKSGATVLPSLAVLNPEDRVQIVKNASGNTTVQIIGGQQRTVQSYDANTKEMTFMRATINDKATFLLHAKAYLHQGTQVLAPTSFVAGEIVTVYLLNDKVLEIAKP</sequence>
<evidence type="ECO:0000259" key="2">
    <source>
        <dbReference type="PROSITE" id="PS51272"/>
    </source>
</evidence>
<dbReference type="PROSITE" id="PS51272">
    <property type="entry name" value="SLH"/>
    <property type="match status" value="2"/>
</dbReference>
<accession>A0A5C4T440</accession>
<feature type="domain" description="SLH" evidence="2">
    <location>
        <begin position="185"/>
        <end position="248"/>
    </location>
</feature>
<name>A0A5C4T440_9BACL</name>
<organism evidence="3 4">
    <name type="scientific">Paenibacillus hemerocallicola</name>
    <dbReference type="NCBI Taxonomy" id="1172614"/>
    <lineage>
        <taxon>Bacteria</taxon>
        <taxon>Bacillati</taxon>
        <taxon>Bacillota</taxon>
        <taxon>Bacilli</taxon>
        <taxon>Bacillales</taxon>
        <taxon>Paenibacillaceae</taxon>
        <taxon>Paenibacillus</taxon>
    </lineage>
</organism>
<feature type="chain" id="PRO_5022839335" evidence="1">
    <location>
        <begin position="30"/>
        <end position="912"/>
    </location>
</feature>
<dbReference type="InterPro" id="IPR001119">
    <property type="entry name" value="SLH_dom"/>
</dbReference>
<gene>
    <name evidence="3" type="ORF">FE784_27740</name>
</gene>
<dbReference type="AlphaFoldDB" id="A0A5C4T440"/>
<evidence type="ECO:0000313" key="3">
    <source>
        <dbReference type="EMBL" id="TNJ63067.1"/>
    </source>
</evidence>
<proteinExistence type="predicted"/>
<protein>
    <submittedName>
        <fullName evidence="3">S-layer homology domain-containing protein</fullName>
    </submittedName>
</protein>
<feature type="domain" description="SLH" evidence="2">
    <location>
        <begin position="50"/>
        <end position="113"/>
    </location>
</feature>
<evidence type="ECO:0000256" key="1">
    <source>
        <dbReference type="SAM" id="SignalP"/>
    </source>
</evidence>
<keyword evidence="1" id="KW-0732">Signal</keyword>
<dbReference type="OrthoDB" id="2611444at2"/>
<reference evidence="3 4" key="1">
    <citation type="submission" date="2019-05" db="EMBL/GenBank/DDBJ databases">
        <title>We sequenced the genome of Paenibacillus hemerocallicola KCTC 33185 for further insight into its adaptation and study the phylogeny of Paenibacillus.</title>
        <authorList>
            <person name="Narsing Rao M.P."/>
        </authorList>
    </citation>
    <scope>NUCLEOTIDE SEQUENCE [LARGE SCALE GENOMIC DNA]</scope>
    <source>
        <strain evidence="3 4">KCTC 33185</strain>
    </source>
</reference>